<proteinExistence type="inferred from homology"/>
<keyword evidence="4" id="KW-0689">Ribosomal protein</keyword>
<evidence type="ECO:0000256" key="4">
    <source>
        <dbReference type="ARBA" id="ARBA00022980"/>
    </source>
</evidence>
<evidence type="ECO:0000256" key="7">
    <source>
        <dbReference type="ARBA" id="ARBA00035138"/>
    </source>
</evidence>
<name>A0A8W8IL67_MAGGI</name>
<dbReference type="OMA" id="WNNQENL"/>
<evidence type="ECO:0000313" key="9">
    <source>
        <dbReference type="EnsemblMetazoa" id="G14804.1:cds"/>
    </source>
</evidence>
<keyword evidence="5" id="KW-0496">Mitochondrion</keyword>
<dbReference type="EnsemblMetazoa" id="G14804.3">
    <property type="protein sequence ID" value="G14804.3:cds"/>
    <property type="gene ID" value="G14804"/>
</dbReference>
<comment type="subcellular location">
    <subcellularLocation>
        <location evidence="1">Mitochondrion</location>
    </subcellularLocation>
</comment>
<dbReference type="AlphaFoldDB" id="A0A8W8IL67"/>
<evidence type="ECO:0000256" key="5">
    <source>
        <dbReference type="ARBA" id="ARBA00023128"/>
    </source>
</evidence>
<evidence type="ECO:0000256" key="2">
    <source>
        <dbReference type="ARBA" id="ARBA00009672"/>
    </source>
</evidence>
<protein>
    <recommendedName>
        <fullName evidence="7">Small ribosomal subunit protein mS26</fullName>
    </recommendedName>
    <alternativeName>
        <fullName evidence="8">28S ribosomal protein S26, mitochondrial</fullName>
    </alternativeName>
</protein>
<dbReference type="EnsemblMetazoa" id="G14804.4">
    <property type="protein sequence ID" value="G14804.4:cds"/>
    <property type="gene ID" value="G14804"/>
</dbReference>
<reference evidence="9" key="1">
    <citation type="submission" date="2022-08" db="UniProtKB">
        <authorList>
            <consortium name="EnsemblMetazoa"/>
        </authorList>
    </citation>
    <scope>IDENTIFICATION</scope>
    <source>
        <strain evidence="9">05x7-T-G4-1.051#20</strain>
    </source>
</reference>
<evidence type="ECO:0000256" key="3">
    <source>
        <dbReference type="ARBA" id="ARBA00022946"/>
    </source>
</evidence>
<dbReference type="GO" id="GO:0005763">
    <property type="term" value="C:mitochondrial small ribosomal subunit"/>
    <property type="evidence" value="ECO:0007669"/>
    <property type="project" value="InterPro"/>
</dbReference>
<sequence>MSIIGKLLKYGVTFDSIECSRQALPVLDFVRWRKPRWVTRAKSKEFVLSKRHEYNTEETEWLRRTENHYRTQMKAIWQLIKLVPDQSLPNDLKKKADKEKIAKASWKEMEERMKDWNEQVAMIREAEQSKMNQQRQNKLLGWLNQEQLISEQFSEETLKRLQREKEAGFITPENVEQKLMESLETTADYEFALDKEGVRVINFDESTEKKQG</sequence>
<dbReference type="Pfam" id="PF14943">
    <property type="entry name" value="MRP-S26"/>
    <property type="match status" value="1"/>
</dbReference>
<dbReference type="PANTHER" id="PTHR21035:SF2">
    <property type="entry name" value="SMALL RIBOSOMAL SUBUNIT PROTEIN MS26"/>
    <property type="match status" value="1"/>
</dbReference>
<evidence type="ECO:0000256" key="6">
    <source>
        <dbReference type="ARBA" id="ARBA00023274"/>
    </source>
</evidence>
<evidence type="ECO:0000313" key="10">
    <source>
        <dbReference type="Proteomes" id="UP000005408"/>
    </source>
</evidence>
<comment type="similarity">
    <text evidence="2">Belongs to the mitochondrion-specific ribosomal protein mS26 family.</text>
</comment>
<evidence type="ECO:0000256" key="1">
    <source>
        <dbReference type="ARBA" id="ARBA00004173"/>
    </source>
</evidence>
<dbReference type="Proteomes" id="UP000005408">
    <property type="component" value="Unassembled WGS sequence"/>
</dbReference>
<evidence type="ECO:0000256" key="8">
    <source>
        <dbReference type="ARBA" id="ARBA00035344"/>
    </source>
</evidence>
<keyword evidence="3" id="KW-0809">Transit peptide</keyword>
<dbReference type="PANTHER" id="PTHR21035">
    <property type="entry name" value="28S RIBOSOMAL PROTEIN S26, MITOCHONDRIAL"/>
    <property type="match status" value="1"/>
</dbReference>
<organism evidence="9 10">
    <name type="scientific">Magallana gigas</name>
    <name type="common">Pacific oyster</name>
    <name type="synonym">Crassostrea gigas</name>
    <dbReference type="NCBI Taxonomy" id="29159"/>
    <lineage>
        <taxon>Eukaryota</taxon>
        <taxon>Metazoa</taxon>
        <taxon>Spiralia</taxon>
        <taxon>Lophotrochozoa</taxon>
        <taxon>Mollusca</taxon>
        <taxon>Bivalvia</taxon>
        <taxon>Autobranchia</taxon>
        <taxon>Pteriomorphia</taxon>
        <taxon>Ostreida</taxon>
        <taxon>Ostreoidea</taxon>
        <taxon>Ostreidae</taxon>
        <taxon>Magallana</taxon>
    </lineage>
</organism>
<keyword evidence="6" id="KW-0687">Ribonucleoprotein</keyword>
<dbReference type="EnsemblMetazoa" id="G14804.1">
    <property type="protein sequence ID" value="G14804.1:cds"/>
    <property type="gene ID" value="G14804"/>
</dbReference>
<keyword evidence="10" id="KW-1185">Reference proteome</keyword>
<dbReference type="InterPro" id="IPR026140">
    <property type="entry name" value="Ribosomal_mS26"/>
</dbReference>
<dbReference type="EnsemblMetazoa" id="G14804.2">
    <property type="protein sequence ID" value="G14804.2:cds"/>
    <property type="gene ID" value="G14804"/>
</dbReference>
<dbReference type="OrthoDB" id="5988811at2759"/>
<accession>A0A8W8IL67</accession>